<keyword evidence="1" id="KW-1133">Transmembrane helix</keyword>
<dbReference type="RefSeq" id="XP_038062261.1">
    <property type="nucleotide sequence ID" value="XM_038206333.1"/>
</dbReference>
<keyword evidence="3" id="KW-1185">Reference proteome</keyword>
<accession>A0A914AFI4</accession>
<reference evidence="2" key="1">
    <citation type="submission" date="2022-11" db="UniProtKB">
        <authorList>
            <consortium name="EnsemblMetazoa"/>
        </authorList>
    </citation>
    <scope>IDENTIFICATION</scope>
</reference>
<evidence type="ECO:0000313" key="2">
    <source>
        <dbReference type="EnsemblMetazoa" id="XP_038062261.1"/>
    </source>
</evidence>
<keyword evidence="1" id="KW-0812">Transmembrane</keyword>
<proteinExistence type="predicted"/>
<feature type="transmembrane region" description="Helical" evidence="1">
    <location>
        <begin position="80"/>
        <end position="99"/>
    </location>
</feature>
<evidence type="ECO:0000256" key="1">
    <source>
        <dbReference type="SAM" id="Phobius"/>
    </source>
</evidence>
<dbReference type="OrthoDB" id="5915502at2759"/>
<dbReference type="OMA" id="SYIYTRE"/>
<dbReference type="PANTHER" id="PTHR38640">
    <property type="entry name" value="GEO09659P1"/>
    <property type="match status" value="1"/>
</dbReference>
<keyword evidence="1" id="KW-0472">Membrane</keyword>
<dbReference type="EnsemblMetazoa" id="XM_038206333.1">
    <property type="protein sequence ID" value="XP_038062261.1"/>
    <property type="gene ID" value="LOC119732695"/>
</dbReference>
<dbReference type="Proteomes" id="UP000887568">
    <property type="component" value="Unplaced"/>
</dbReference>
<dbReference type="GeneID" id="119732695"/>
<name>A0A914AFI4_PATMI</name>
<feature type="transmembrane region" description="Helical" evidence="1">
    <location>
        <begin position="144"/>
        <end position="163"/>
    </location>
</feature>
<organism evidence="2 3">
    <name type="scientific">Patiria miniata</name>
    <name type="common">Bat star</name>
    <name type="synonym">Asterina miniata</name>
    <dbReference type="NCBI Taxonomy" id="46514"/>
    <lineage>
        <taxon>Eukaryota</taxon>
        <taxon>Metazoa</taxon>
        <taxon>Echinodermata</taxon>
        <taxon>Eleutherozoa</taxon>
        <taxon>Asterozoa</taxon>
        <taxon>Asteroidea</taxon>
        <taxon>Valvatacea</taxon>
        <taxon>Valvatida</taxon>
        <taxon>Asterinidae</taxon>
        <taxon>Patiria</taxon>
    </lineage>
</organism>
<evidence type="ECO:0000313" key="3">
    <source>
        <dbReference type="Proteomes" id="UP000887568"/>
    </source>
</evidence>
<feature type="transmembrane region" description="Helical" evidence="1">
    <location>
        <begin position="111"/>
        <end position="132"/>
    </location>
</feature>
<dbReference type="AlphaFoldDB" id="A0A914AFI4"/>
<sequence length="171" mass="18884">MCTTSLQTYCINGALSCLFKFNMADSSKEHDSASPSGRRILDKICFSCLPVVGAASHTLFAMHILDRNLLPGLFPKCHLGVANSLLFNSHLGIGLYVFNRPCLRTASMQQRVLWSVYSSAMFNFGSVLLFATGKQLLAEDKLVGTLYAMSASLCFLVVGKQFFDFLDSRYL</sequence>
<feature type="transmembrane region" description="Helical" evidence="1">
    <location>
        <begin position="44"/>
        <end position="65"/>
    </location>
</feature>
<protein>
    <submittedName>
        <fullName evidence="2">Uncharacterized protein</fullName>
    </submittedName>
</protein>
<dbReference type="PANTHER" id="PTHR38640:SF1">
    <property type="entry name" value="GEO09659P1"/>
    <property type="match status" value="1"/>
</dbReference>